<sequence length="89" mass="10616">FHFEVVFLKFEKPFKVKSEQVGYGSRAQKLRLQLQRAKKANAQRITSVENAASRKSIKKDESVARLEEWYQQAVRHRKQLRDFYYPPTT</sequence>
<feature type="non-terminal residue" evidence="1">
    <location>
        <position position="1"/>
    </location>
</feature>
<accession>A0A1X0QU30</accession>
<dbReference type="Proteomes" id="UP000242414">
    <property type="component" value="Unassembled WGS sequence"/>
</dbReference>
<dbReference type="AlphaFoldDB" id="A0A1X0QU30"/>
<evidence type="ECO:0000313" key="1">
    <source>
        <dbReference type="EMBL" id="ORE03238.1"/>
    </source>
</evidence>
<name>A0A1X0QU30_RHIZD</name>
<proteinExistence type="predicted"/>
<protein>
    <submittedName>
        <fullName evidence="1">Uncharacterized protein</fullName>
    </submittedName>
</protein>
<reference evidence="1" key="1">
    <citation type="journal article" date="2016" name="Proc. Natl. Acad. Sci. U.S.A.">
        <title>Lipid metabolic changes in an early divergent fungus govern the establishment of a mutualistic symbiosis with endobacteria.</title>
        <authorList>
            <person name="Lastovetsky O.A."/>
            <person name="Gaspar M.L."/>
            <person name="Mondo S.J."/>
            <person name="LaButti K.M."/>
            <person name="Sandor L."/>
            <person name="Grigoriev I.V."/>
            <person name="Henry S.A."/>
            <person name="Pawlowska T.E."/>
        </authorList>
    </citation>
    <scope>NUCLEOTIDE SEQUENCE [LARGE SCALE GENOMIC DNA]</scope>
    <source>
        <strain evidence="1">ATCC 52814</strain>
    </source>
</reference>
<dbReference type="VEuPathDB" id="FungiDB:BCV72DRAFT_264691"/>
<organism evidence="1">
    <name type="scientific">Rhizopus microsporus var. microsporus</name>
    <dbReference type="NCBI Taxonomy" id="86635"/>
    <lineage>
        <taxon>Eukaryota</taxon>
        <taxon>Fungi</taxon>
        <taxon>Fungi incertae sedis</taxon>
        <taxon>Mucoromycota</taxon>
        <taxon>Mucoromycotina</taxon>
        <taxon>Mucoromycetes</taxon>
        <taxon>Mucorales</taxon>
        <taxon>Mucorineae</taxon>
        <taxon>Rhizopodaceae</taxon>
        <taxon>Rhizopus</taxon>
    </lineage>
</organism>
<gene>
    <name evidence="1" type="ORF">BCV72DRAFT_264691</name>
</gene>
<dbReference type="EMBL" id="KV922012">
    <property type="protein sequence ID" value="ORE03238.1"/>
    <property type="molecule type" value="Genomic_DNA"/>
</dbReference>